<organism evidence="1 2">
    <name type="scientific">Polyangium fumosum</name>
    <dbReference type="NCBI Taxonomy" id="889272"/>
    <lineage>
        <taxon>Bacteria</taxon>
        <taxon>Pseudomonadati</taxon>
        <taxon>Myxococcota</taxon>
        <taxon>Polyangia</taxon>
        <taxon>Polyangiales</taxon>
        <taxon>Polyangiaceae</taxon>
        <taxon>Polyangium</taxon>
    </lineage>
</organism>
<keyword evidence="1" id="KW-0808">Transferase</keyword>
<dbReference type="GO" id="GO:0032259">
    <property type="term" value="P:methylation"/>
    <property type="evidence" value="ECO:0007669"/>
    <property type="project" value="UniProtKB-KW"/>
</dbReference>
<name>A0A4U1JGT3_9BACT</name>
<dbReference type="SUPFAM" id="SSF53335">
    <property type="entry name" value="S-adenosyl-L-methionine-dependent methyltransferases"/>
    <property type="match status" value="1"/>
</dbReference>
<protein>
    <submittedName>
        <fullName evidence="1">Class I SAM-dependent methyltransferase</fullName>
    </submittedName>
</protein>
<evidence type="ECO:0000313" key="1">
    <source>
        <dbReference type="EMBL" id="TKD10351.1"/>
    </source>
</evidence>
<dbReference type="Gene3D" id="3.40.50.150">
    <property type="entry name" value="Vaccinia Virus protein VP39"/>
    <property type="match status" value="1"/>
</dbReference>
<comment type="caution">
    <text evidence="1">The sequence shown here is derived from an EMBL/GenBank/DDBJ whole genome shotgun (WGS) entry which is preliminary data.</text>
</comment>
<gene>
    <name evidence="1" type="ORF">E8A74_07845</name>
</gene>
<dbReference type="Proteomes" id="UP000309215">
    <property type="component" value="Unassembled WGS sequence"/>
</dbReference>
<reference evidence="1 2" key="1">
    <citation type="submission" date="2019-04" db="EMBL/GenBank/DDBJ databases">
        <authorList>
            <person name="Li Y."/>
            <person name="Wang J."/>
        </authorList>
    </citation>
    <scope>NUCLEOTIDE SEQUENCE [LARGE SCALE GENOMIC DNA]</scope>
    <source>
        <strain evidence="1 2">DSM 14668</strain>
    </source>
</reference>
<dbReference type="GO" id="GO:0008168">
    <property type="term" value="F:methyltransferase activity"/>
    <property type="evidence" value="ECO:0007669"/>
    <property type="project" value="UniProtKB-KW"/>
</dbReference>
<accession>A0A4U1JGT3</accession>
<dbReference type="RefSeq" id="WP_136928315.1">
    <property type="nucleotide sequence ID" value="NZ_SSMQ01000006.1"/>
</dbReference>
<sequence length="229" mass="24996">MTRPRLDADLHKMVGDVRAGHPVSDRAFDQLFPEPIRRVSSRFWTPLVVARKVSRLLAEAGGPVLDVGAGVGKLCIAGALTTDAVFHGIEHRAALVETAREVIDALGLAGRAEVRPGTLADIDWDAYRAYYFCNPFEENIFPEARRLDDAIPLTEARFREDTARVEAALDVLPVGTRIVTFHGLGARVPATYRKYPERTAGTAFLNLWIKVDAGSAGGEGTFDGWIAGR</sequence>
<dbReference type="OrthoDB" id="962475at2"/>
<proteinExistence type="predicted"/>
<keyword evidence="1" id="KW-0489">Methyltransferase</keyword>
<evidence type="ECO:0000313" key="2">
    <source>
        <dbReference type="Proteomes" id="UP000309215"/>
    </source>
</evidence>
<dbReference type="AlphaFoldDB" id="A0A4U1JGT3"/>
<dbReference type="EMBL" id="SSMQ01000006">
    <property type="protein sequence ID" value="TKD10351.1"/>
    <property type="molecule type" value="Genomic_DNA"/>
</dbReference>
<dbReference type="InterPro" id="IPR029063">
    <property type="entry name" value="SAM-dependent_MTases_sf"/>
</dbReference>
<keyword evidence="2" id="KW-1185">Reference proteome</keyword>